<dbReference type="EMBL" id="LR134516">
    <property type="protein sequence ID" value="VEJ20722.1"/>
    <property type="molecule type" value="Genomic_DNA"/>
</dbReference>
<accession>A0A3S5F6F6</accession>
<evidence type="ECO:0000313" key="1">
    <source>
        <dbReference type="EMBL" id="VEJ20722.1"/>
    </source>
</evidence>
<dbReference type="OrthoDB" id="1149229at2"/>
<dbReference type="RefSeq" id="WP_126304015.1">
    <property type="nucleotide sequence ID" value="NZ_LR134516.1"/>
</dbReference>
<dbReference type="AlphaFoldDB" id="A0A3S5F6F6"/>
<evidence type="ECO:0000313" key="2">
    <source>
        <dbReference type="Proteomes" id="UP000268229"/>
    </source>
</evidence>
<organism evidence="1 2">
    <name type="scientific">Neisseria animaloris</name>
    <dbReference type="NCBI Taxonomy" id="326522"/>
    <lineage>
        <taxon>Bacteria</taxon>
        <taxon>Pseudomonadati</taxon>
        <taxon>Pseudomonadota</taxon>
        <taxon>Betaproteobacteria</taxon>
        <taxon>Neisseriales</taxon>
        <taxon>Neisseriaceae</taxon>
        <taxon>Neisseria</taxon>
    </lineage>
</organism>
<protein>
    <submittedName>
        <fullName evidence="1">Uncharacterized protein</fullName>
    </submittedName>
</protein>
<sequence>MSAELYIFTKPKCWIVDNFNLVTSFFEDLNSFKKESDSIYLLIDQNMGEKEMPCVIFRFNQLTCEVMMEINAHPKDIENDLLKLFAEIKKHANLLIRDEDGEISNWCL</sequence>
<reference evidence="1 2" key="1">
    <citation type="submission" date="2018-12" db="EMBL/GenBank/DDBJ databases">
        <authorList>
            <consortium name="Pathogen Informatics"/>
        </authorList>
    </citation>
    <scope>NUCLEOTIDE SEQUENCE [LARGE SCALE GENOMIC DNA]</scope>
    <source>
        <strain evidence="1 2">NCTC12227</strain>
    </source>
</reference>
<proteinExistence type="predicted"/>
<dbReference type="Proteomes" id="UP000268229">
    <property type="component" value="Chromosome"/>
</dbReference>
<keyword evidence="2" id="KW-1185">Reference proteome</keyword>
<gene>
    <name evidence="1" type="ORF">NCTC12227_00432</name>
</gene>
<dbReference type="KEGG" id="nani:NCTC12227_00432"/>
<name>A0A3S5F6F6_9NEIS</name>